<dbReference type="InterPro" id="IPR046348">
    <property type="entry name" value="SIS_dom_sf"/>
</dbReference>
<dbReference type="Proteomes" id="UP001058003">
    <property type="component" value="Chromosome"/>
</dbReference>
<dbReference type="InterPro" id="IPR036388">
    <property type="entry name" value="WH-like_DNA-bd_sf"/>
</dbReference>
<feature type="domain" description="SIS" evidence="5">
    <location>
        <begin position="129"/>
        <end position="269"/>
    </location>
</feature>
<keyword evidence="1" id="KW-0805">Transcription regulation</keyword>
<dbReference type="RefSeq" id="WP_033363919.1">
    <property type="nucleotide sequence ID" value="NZ_CP073767.1"/>
</dbReference>
<dbReference type="GO" id="GO:1901135">
    <property type="term" value="P:carbohydrate derivative metabolic process"/>
    <property type="evidence" value="ECO:0007669"/>
    <property type="project" value="InterPro"/>
</dbReference>
<dbReference type="EMBL" id="CP073767">
    <property type="protein sequence ID" value="UWZ51164.1"/>
    <property type="molecule type" value="Genomic_DNA"/>
</dbReference>
<feature type="domain" description="HTH rpiR-type" evidence="4">
    <location>
        <begin position="3"/>
        <end position="79"/>
    </location>
</feature>
<dbReference type="PANTHER" id="PTHR30514">
    <property type="entry name" value="GLUCOKINASE"/>
    <property type="match status" value="1"/>
</dbReference>
<protein>
    <submittedName>
        <fullName evidence="6">MurR/RpiR family transcriptional regulator</fullName>
    </submittedName>
</protein>
<dbReference type="InterPro" id="IPR000281">
    <property type="entry name" value="HTH_RpiR"/>
</dbReference>
<evidence type="ECO:0000313" key="6">
    <source>
        <dbReference type="EMBL" id="UWZ51164.1"/>
    </source>
</evidence>
<reference evidence="6" key="1">
    <citation type="submission" date="2021-04" db="EMBL/GenBank/DDBJ databases">
        <title>Dactylosporangium aurantiacum NRRL B-8018 full assembly.</title>
        <authorList>
            <person name="Hartkoorn R.C."/>
            <person name="Beaudoing E."/>
            <person name="Hot D."/>
        </authorList>
    </citation>
    <scope>NUCLEOTIDE SEQUENCE</scope>
    <source>
        <strain evidence="6">NRRL B-8018</strain>
    </source>
</reference>
<evidence type="ECO:0000256" key="3">
    <source>
        <dbReference type="ARBA" id="ARBA00023163"/>
    </source>
</evidence>
<dbReference type="InterPro" id="IPR001347">
    <property type="entry name" value="SIS_dom"/>
</dbReference>
<dbReference type="OrthoDB" id="370421at2"/>
<dbReference type="AlphaFoldDB" id="A0A9Q9I7M5"/>
<dbReference type="Pfam" id="PF01418">
    <property type="entry name" value="HTH_6"/>
    <property type="match status" value="1"/>
</dbReference>
<dbReference type="InterPro" id="IPR047640">
    <property type="entry name" value="RpiR-like"/>
</dbReference>
<accession>A0A9Q9I7M5</accession>
<evidence type="ECO:0000259" key="5">
    <source>
        <dbReference type="PROSITE" id="PS51464"/>
    </source>
</evidence>
<dbReference type="PROSITE" id="PS51071">
    <property type="entry name" value="HTH_RPIR"/>
    <property type="match status" value="1"/>
</dbReference>
<keyword evidence="7" id="KW-1185">Reference proteome</keyword>
<evidence type="ECO:0000313" key="7">
    <source>
        <dbReference type="Proteomes" id="UP001058003"/>
    </source>
</evidence>
<dbReference type="PROSITE" id="PS51464">
    <property type="entry name" value="SIS"/>
    <property type="match status" value="1"/>
</dbReference>
<gene>
    <name evidence="6" type="ORF">Daura_30915</name>
</gene>
<evidence type="ECO:0000256" key="1">
    <source>
        <dbReference type="ARBA" id="ARBA00023015"/>
    </source>
</evidence>
<dbReference type="KEGG" id="daur:Daura_30915"/>
<dbReference type="Pfam" id="PF01380">
    <property type="entry name" value="SIS"/>
    <property type="match status" value="1"/>
</dbReference>
<keyword evidence="3" id="KW-0804">Transcription</keyword>
<dbReference type="InterPro" id="IPR009057">
    <property type="entry name" value="Homeodomain-like_sf"/>
</dbReference>
<dbReference type="GO" id="GO:0003677">
    <property type="term" value="F:DNA binding"/>
    <property type="evidence" value="ECO:0007669"/>
    <property type="project" value="UniProtKB-KW"/>
</dbReference>
<evidence type="ECO:0000259" key="4">
    <source>
        <dbReference type="PROSITE" id="PS51071"/>
    </source>
</evidence>
<dbReference type="GO" id="GO:0003700">
    <property type="term" value="F:DNA-binding transcription factor activity"/>
    <property type="evidence" value="ECO:0007669"/>
    <property type="project" value="InterPro"/>
</dbReference>
<organism evidence="6 7">
    <name type="scientific">Dactylosporangium aurantiacum</name>
    <dbReference type="NCBI Taxonomy" id="35754"/>
    <lineage>
        <taxon>Bacteria</taxon>
        <taxon>Bacillati</taxon>
        <taxon>Actinomycetota</taxon>
        <taxon>Actinomycetes</taxon>
        <taxon>Micromonosporales</taxon>
        <taxon>Micromonosporaceae</taxon>
        <taxon>Dactylosporangium</taxon>
    </lineage>
</organism>
<sequence length="294" mass="31307">MSGDVLVRLRTMMSNLPRAEQAIARRVLDDPGATAEMTISELAQLCGTSETTVTRFCRSIGLRGYAQLRLHLAAEAERLRADDRADTALGGDIGRDDSLTELIKKVGFADARAVEDTVAHLDVSVLDALVTAILSATRIDVYGVGSTATVAQDAAYKLHRAGRPAAAWSDVHAALMSASTLTTGDVALAISHSGRTREILDALAEAKRRGATTAVITSNPQSPAAELAGLVLTTAARETTFRSGGTASRTAQLTVVDCIYVALSHRRYDESLEAMERAHDAVRGHVLPFDRQGR</sequence>
<dbReference type="Gene3D" id="1.10.10.10">
    <property type="entry name" value="Winged helix-like DNA-binding domain superfamily/Winged helix DNA-binding domain"/>
    <property type="match status" value="1"/>
</dbReference>
<dbReference type="GO" id="GO:0097367">
    <property type="term" value="F:carbohydrate derivative binding"/>
    <property type="evidence" value="ECO:0007669"/>
    <property type="project" value="InterPro"/>
</dbReference>
<dbReference type="SUPFAM" id="SSF46689">
    <property type="entry name" value="Homeodomain-like"/>
    <property type="match status" value="1"/>
</dbReference>
<keyword evidence="2" id="KW-0238">DNA-binding</keyword>
<proteinExistence type="predicted"/>
<dbReference type="Gene3D" id="3.40.50.10490">
    <property type="entry name" value="Glucose-6-phosphate isomerase like protein, domain 1"/>
    <property type="match status" value="1"/>
</dbReference>
<name>A0A9Q9I7M5_9ACTN</name>
<dbReference type="SUPFAM" id="SSF53697">
    <property type="entry name" value="SIS domain"/>
    <property type="match status" value="1"/>
</dbReference>
<dbReference type="PANTHER" id="PTHR30514:SF1">
    <property type="entry name" value="HTH-TYPE TRANSCRIPTIONAL REGULATOR HEXR-RELATED"/>
    <property type="match status" value="1"/>
</dbReference>
<dbReference type="CDD" id="cd05013">
    <property type="entry name" value="SIS_RpiR"/>
    <property type="match status" value="1"/>
</dbReference>
<evidence type="ECO:0000256" key="2">
    <source>
        <dbReference type="ARBA" id="ARBA00023125"/>
    </source>
</evidence>
<dbReference type="InterPro" id="IPR035472">
    <property type="entry name" value="RpiR-like_SIS"/>
</dbReference>